<evidence type="ECO:0000313" key="11">
    <source>
        <dbReference type="Proteomes" id="UP000019804"/>
    </source>
</evidence>
<keyword evidence="11" id="KW-1185">Reference proteome</keyword>
<dbReference type="InterPro" id="IPR016135">
    <property type="entry name" value="UBQ-conjugating_enzyme/RWD"/>
</dbReference>
<dbReference type="PROSITE" id="PS00183">
    <property type="entry name" value="UBC_1"/>
    <property type="match status" value="1"/>
</dbReference>
<feature type="transmembrane region" description="Helical" evidence="8">
    <location>
        <begin position="328"/>
        <end position="349"/>
    </location>
</feature>
<reference evidence="11" key="1">
    <citation type="journal article" date="2014" name="Nat. Commun.">
        <title>Genomic adaptations of the halophilic Dead Sea filamentous fungus Eurotium rubrum.</title>
        <authorList>
            <person name="Kis-Papo T."/>
            <person name="Weig A.R."/>
            <person name="Riley R."/>
            <person name="Persoh D."/>
            <person name="Salamov A."/>
            <person name="Sun H."/>
            <person name="Lipzen A."/>
            <person name="Wasser S.P."/>
            <person name="Rambold G."/>
            <person name="Grigoriev I.V."/>
            <person name="Nevo E."/>
        </authorList>
    </citation>
    <scope>NUCLEOTIDE SEQUENCE [LARGE SCALE GENOMIC DNA]</scope>
    <source>
        <strain evidence="11">CBS 135680</strain>
    </source>
</reference>
<dbReference type="SUPFAM" id="SSF54495">
    <property type="entry name" value="UBC-like"/>
    <property type="match status" value="1"/>
</dbReference>
<evidence type="ECO:0000256" key="8">
    <source>
        <dbReference type="SAM" id="Phobius"/>
    </source>
</evidence>
<evidence type="ECO:0000256" key="6">
    <source>
        <dbReference type="ARBA" id="ARBA00042190"/>
    </source>
</evidence>
<evidence type="ECO:0000256" key="3">
    <source>
        <dbReference type="ARBA" id="ARBA00039884"/>
    </source>
</evidence>
<dbReference type="InterPro" id="IPR023313">
    <property type="entry name" value="UBQ-conjugating_AS"/>
</dbReference>
<dbReference type="HOGENOM" id="CLU_038857_0_0_1"/>
<feature type="transmembrane region" description="Helical" evidence="8">
    <location>
        <begin position="245"/>
        <end position="268"/>
    </location>
</feature>
<dbReference type="GO" id="GO:0016740">
    <property type="term" value="F:transferase activity"/>
    <property type="evidence" value="ECO:0007669"/>
    <property type="project" value="UniProtKB-KW"/>
</dbReference>
<feature type="transmembrane region" description="Helical" evidence="8">
    <location>
        <begin position="29"/>
        <end position="49"/>
    </location>
</feature>
<evidence type="ECO:0000256" key="7">
    <source>
        <dbReference type="PROSITE-ProRule" id="PRU10133"/>
    </source>
</evidence>
<evidence type="ECO:0000256" key="5">
    <source>
        <dbReference type="ARBA" id="ARBA00042179"/>
    </source>
</evidence>
<keyword evidence="8" id="KW-1133">Transmembrane helix</keyword>
<feature type="domain" description="UBC core" evidence="9">
    <location>
        <begin position="357"/>
        <end position="518"/>
    </location>
</feature>
<dbReference type="FunFam" id="3.10.110.10:FF:000048">
    <property type="entry name" value="Ubiquitin-conjugating enzyme E2 15"/>
    <property type="match status" value="1"/>
</dbReference>
<proteinExistence type="predicted"/>
<evidence type="ECO:0000259" key="9">
    <source>
        <dbReference type="PROSITE" id="PS50127"/>
    </source>
</evidence>
<keyword evidence="2" id="KW-0833">Ubl conjugation pathway</keyword>
<dbReference type="EMBL" id="KK088416">
    <property type="protein sequence ID" value="EYE97193.1"/>
    <property type="molecule type" value="Genomic_DNA"/>
</dbReference>
<sequence length="520" mass="57931">MVAHSLVRRGVEMASDHFSKSPDQPDIQVSPWLLALCALTSLAFVLVMWSVEYSYGSVVATLAAVEDTNPDLYVRLDADYDPSKPDNVDPIARDVDGAPKPITSKLRTTISHLRARAGRWSRFRGFAMYLAYGIARGFLFMILPVGSDQLFGQFAIQMVLAVLLANMQMAWVHIVVSKPSNKRFYQRIPGFKSWVQIAPVAAFENIVVGLAFFLPLLMAKAFGGWNSAMEDASSTAPPTKAFCKMWAITMIPSILSYLVSIPAQAVFVRVAASMLPEEDEAIVPFDRSFGGKVVPAILGGSGRLSIMDAWRTFDRPARVRYLKVIGKVLLMEGALLVTFTLALLAQFSLMGNMATTPAGRMLSRQLQQMQSSKDIPGISCGLVDNNVFEWEVMLMISDDVQWYGGGFFRALLSFPHEYPHMPPKMKFESPLFHPNIYPTGEVCISILHPPEEDKYGYESAAERWSPVQTPETILLSVISMLSSPNDESPANVEAARLWREDPKEFKRRVRRCVRESLGEE</sequence>
<accession>A0A017SJQ8</accession>
<dbReference type="InterPro" id="IPR050113">
    <property type="entry name" value="Ub_conjugating_enzyme"/>
</dbReference>
<dbReference type="Gene3D" id="3.10.110.10">
    <property type="entry name" value="Ubiquitin Conjugating Enzyme"/>
    <property type="match status" value="1"/>
</dbReference>
<keyword evidence="1" id="KW-0808">Transferase</keyword>
<evidence type="ECO:0000313" key="10">
    <source>
        <dbReference type="EMBL" id="EYE97193.1"/>
    </source>
</evidence>
<feature type="transmembrane region" description="Helical" evidence="8">
    <location>
        <begin position="126"/>
        <end position="145"/>
    </location>
</feature>
<dbReference type="CDD" id="cd23795">
    <property type="entry name" value="UBCc_UBE2G1"/>
    <property type="match status" value="1"/>
</dbReference>
<evidence type="ECO:0000256" key="4">
    <source>
        <dbReference type="ARBA" id="ARBA00041569"/>
    </source>
</evidence>
<dbReference type="Proteomes" id="UP000019804">
    <property type="component" value="Unassembled WGS sequence"/>
</dbReference>
<keyword evidence="8" id="KW-0812">Transmembrane</keyword>
<dbReference type="OrthoDB" id="2896006at2759"/>
<dbReference type="Pfam" id="PF00179">
    <property type="entry name" value="UQ_con"/>
    <property type="match status" value="1"/>
</dbReference>
<keyword evidence="8" id="KW-0472">Membrane</keyword>
<dbReference type="GeneID" id="63701328"/>
<feature type="transmembrane region" description="Helical" evidence="8">
    <location>
        <begin position="197"/>
        <end position="225"/>
    </location>
</feature>
<feature type="transmembrane region" description="Helical" evidence="8">
    <location>
        <begin position="151"/>
        <end position="176"/>
    </location>
</feature>
<protein>
    <recommendedName>
        <fullName evidence="3">Ubiquitin-conjugating enzyme E2 2</fullName>
    </recommendedName>
    <alternativeName>
        <fullName evidence="5">E2 ubiquitin-conjugating enzyme 2</fullName>
    </alternativeName>
    <alternativeName>
        <fullName evidence="6">Ubiquitin carrier protein UBC2</fullName>
    </alternativeName>
    <alternativeName>
        <fullName evidence="4">Ubiquitin-protein ligase UBC2</fullName>
    </alternativeName>
</protein>
<evidence type="ECO:0000256" key="2">
    <source>
        <dbReference type="ARBA" id="ARBA00022786"/>
    </source>
</evidence>
<dbReference type="AlphaFoldDB" id="A0A017SJQ8"/>
<dbReference type="STRING" id="1388766.A0A017SJQ8"/>
<dbReference type="SMART" id="SM00212">
    <property type="entry name" value="UBCc"/>
    <property type="match status" value="1"/>
</dbReference>
<dbReference type="PROSITE" id="PS50127">
    <property type="entry name" value="UBC_2"/>
    <property type="match status" value="1"/>
</dbReference>
<organism evidence="10 11">
    <name type="scientific">Aspergillus ruber (strain CBS 135680)</name>
    <dbReference type="NCBI Taxonomy" id="1388766"/>
    <lineage>
        <taxon>Eukaryota</taxon>
        <taxon>Fungi</taxon>
        <taxon>Dikarya</taxon>
        <taxon>Ascomycota</taxon>
        <taxon>Pezizomycotina</taxon>
        <taxon>Eurotiomycetes</taxon>
        <taxon>Eurotiomycetidae</taxon>
        <taxon>Eurotiales</taxon>
        <taxon>Aspergillaceae</taxon>
        <taxon>Aspergillus</taxon>
        <taxon>Aspergillus subgen. Aspergillus</taxon>
    </lineage>
</organism>
<dbReference type="InterPro" id="IPR000608">
    <property type="entry name" value="UBC"/>
</dbReference>
<evidence type="ECO:0000256" key="1">
    <source>
        <dbReference type="ARBA" id="ARBA00022679"/>
    </source>
</evidence>
<gene>
    <name evidence="10" type="ORF">EURHEDRAFT_513774</name>
</gene>
<name>A0A017SJQ8_ASPRC</name>
<feature type="active site" description="Glycyl thioester intermediate" evidence="7">
    <location>
        <position position="443"/>
    </location>
</feature>
<dbReference type="PANTHER" id="PTHR24067">
    <property type="entry name" value="UBIQUITIN-CONJUGATING ENZYME E2"/>
    <property type="match status" value="1"/>
</dbReference>
<dbReference type="RefSeq" id="XP_040640881.1">
    <property type="nucleotide sequence ID" value="XM_040786204.1"/>
</dbReference>